<keyword evidence="2" id="KW-1185">Reference proteome</keyword>
<name>A0A8J3FGH2_9FLAO</name>
<dbReference type="Pfam" id="PF08282">
    <property type="entry name" value="Hydrolase_3"/>
    <property type="match status" value="1"/>
</dbReference>
<dbReference type="PROSITE" id="PS01228">
    <property type="entry name" value="COF_1"/>
    <property type="match status" value="1"/>
</dbReference>
<dbReference type="Gene3D" id="3.30.1240.10">
    <property type="match status" value="1"/>
</dbReference>
<dbReference type="InterPro" id="IPR036412">
    <property type="entry name" value="HAD-like_sf"/>
</dbReference>
<dbReference type="NCBIfam" id="TIGR00099">
    <property type="entry name" value="Cof-subfamily"/>
    <property type="match status" value="1"/>
</dbReference>
<dbReference type="GO" id="GO:0000287">
    <property type="term" value="F:magnesium ion binding"/>
    <property type="evidence" value="ECO:0007669"/>
    <property type="project" value="TreeGrafter"/>
</dbReference>
<dbReference type="PANTHER" id="PTHR10000:SF8">
    <property type="entry name" value="HAD SUPERFAMILY HYDROLASE-LIKE, TYPE 3"/>
    <property type="match status" value="1"/>
</dbReference>
<gene>
    <name evidence="1" type="ORF">GCM10007962_09030</name>
</gene>
<dbReference type="SUPFAM" id="SSF56784">
    <property type="entry name" value="HAD-like"/>
    <property type="match status" value="1"/>
</dbReference>
<protein>
    <recommendedName>
        <fullName evidence="3">Cof-type HAD-IIB family hydrolase</fullName>
    </recommendedName>
</protein>
<dbReference type="PANTHER" id="PTHR10000">
    <property type="entry name" value="PHOSPHOSERINE PHOSPHATASE"/>
    <property type="match status" value="1"/>
</dbReference>
<dbReference type="AlphaFoldDB" id="A0A8J3FGH2"/>
<dbReference type="SFLD" id="SFLDG01140">
    <property type="entry name" value="C2.B:_Phosphomannomutase_and_P"/>
    <property type="match status" value="1"/>
</dbReference>
<reference evidence="1" key="1">
    <citation type="journal article" date="2014" name="Int. J. Syst. Evol. Microbiol.">
        <title>Complete genome sequence of Corynebacterium casei LMG S-19264T (=DSM 44701T), isolated from a smear-ripened cheese.</title>
        <authorList>
            <consortium name="US DOE Joint Genome Institute (JGI-PGF)"/>
            <person name="Walter F."/>
            <person name="Albersmeier A."/>
            <person name="Kalinowski J."/>
            <person name="Ruckert C."/>
        </authorList>
    </citation>
    <scope>NUCLEOTIDE SEQUENCE</scope>
    <source>
        <strain evidence="1">JCM 12862</strain>
    </source>
</reference>
<dbReference type="NCBIfam" id="TIGR01484">
    <property type="entry name" value="HAD-SF-IIB"/>
    <property type="match status" value="1"/>
</dbReference>
<evidence type="ECO:0008006" key="3">
    <source>
        <dbReference type="Google" id="ProtNLM"/>
    </source>
</evidence>
<accession>A0A8J3FGH2</accession>
<sequence length="267" mass="30157">MNLSLICSDIDGTLLNKDRELSLSTIKEINRLSHIPFILISSRMPKAMRHLQEKIGNTNTPIIAYNGGLILDNNAVIESTVIKNSVLESTIETCVGTSIHLSLYHHDEWYVPSLDYWANREIYNTKVEPIVRSNHEVLKAWKQEGKEAHKIMCMGEEHEIDVLYEFLEGNHSNEIILYRSKPTYIEISHRSISKKTAIETLINHCYPDITIDNVVAFGDNYNDIEMLKAVGLGIAVANANDHVLKIAKQITDTNKNDGVAKALSDLF</sequence>
<dbReference type="GO" id="GO:0005829">
    <property type="term" value="C:cytosol"/>
    <property type="evidence" value="ECO:0007669"/>
    <property type="project" value="TreeGrafter"/>
</dbReference>
<dbReference type="Gene3D" id="3.40.50.1000">
    <property type="entry name" value="HAD superfamily/HAD-like"/>
    <property type="match status" value="1"/>
</dbReference>
<dbReference type="GO" id="GO:0016791">
    <property type="term" value="F:phosphatase activity"/>
    <property type="evidence" value="ECO:0007669"/>
    <property type="project" value="TreeGrafter"/>
</dbReference>
<organism evidence="1 2">
    <name type="scientific">Yeosuana aromativorans</name>
    <dbReference type="NCBI Taxonomy" id="288019"/>
    <lineage>
        <taxon>Bacteria</taxon>
        <taxon>Pseudomonadati</taxon>
        <taxon>Bacteroidota</taxon>
        <taxon>Flavobacteriia</taxon>
        <taxon>Flavobacteriales</taxon>
        <taxon>Flavobacteriaceae</taxon>
        <taxon>Yeosuana</taxon>
    </lineage>
</organism>
<dbReference type="InterPro" id="IPR000150">
    <property type="entry name" value="Cof"/>
</dbReference>
<reference evidence="1" key="2">
    <citation type="submission" date="2020-09" db="EMBL/GenBank/DDBJ databases">
        <authorList>
            <person name="Sun Q."/>
            <person name="Ohkuma M."/>
        </authorList>
    </citation>
    <scope>NUCLEOTIDE SEQUENCE</scope>
    <source>
        <strain evidence="1">JCM 12862</strain>
    </source>
</reference>
<dbReference type="InterPro" id="IPR023214">
    <property type="entry name" value="HAD_sf"/>
</dbReference>
<dbReference type="Proteomes" id="UP000612329">
    <property type="component" value="Unassembled WGS sequence"/>
</dbReference>
<proteinExistence type="predicted"/>
<dbReference type="RefSeq" id="WP_188650484.1">
    <property type="nucleotide sequence ID" value="NZ_BMNR01000002.1"/>
</dbReference>
<evidence type="ECO:0000313" key="2">
    <source>
        <dbReference type="Proteomes" id="UP000612329"/>
    </source>
</evidence>
<dbReference type="InterPro" id="IPR006379">
    <property type="entry name" value="HAD-SF_hydro_IIB"/>
</dbReference>
<evidence type="ECO:0000313" key="1">
    <source>
        <dbReference type="EMBL" id="GGK16964.1"/>
    </source>
</evidence>
<dbReference type="EMBL" id="BMNR01000002">
    <property type="protein sequence ID" value="GGK16964.1"/>
    <property type="molecule type" value="Genomic_DNA"/>
</dbReference>
<dbReference type="SFLD" id="SFLDS00003">
    <property type="entry name" value="Haloacid_Dehalogenase"/>
    <property type="match status" value="1"/>
</dbReference>
<dbReference type="CDD" id="cd07516">
    <property type="entry name" value="HAD_Pase"/>
    <property type="match status" value="1"/>
</dbReference>
<comment type="caution">
    <text evidence="1">The sequence shown here is derived from an EMBL/GenBank/DDBJ whole genome shotgun (WGS) entry which is preliminary data.</text>
</comment>